<dbReference type="Proteomes" id="UP001521184">
    <property type="component" value="Unassembled WGS sequence"/>
</dbReference>
<evidence type="ECO:0000256" key="1">
    <source>
        <dbReference type="ARBA" id="ARBA00004141"/>
    </source>
</evidence>
<feature type="transmembrane region" description="Helical" evidence="6">
    <location>
        <begin position="167"/>
        <end position="191"/>
    </location>
</feature>
<protein>
    <recommendedName>
        <fullName evidence="7">Major facilitator superfamily (MFS) profile domain-containing protein</fullName>
    </recommendedName>
</protein>
<dbReference type="PANTHER" id="PTHR43791">
    <property type="entry name" value="PERMEASE-RELATED"/>
    <property type="match status" value="1"/>
</dbReference>
<dbReference type="InterPro" id="IPR036291">
    <property type="entry name" value="NAD(P)-bd_dom_sf"/>
</dbReference>
<keyword evidence="4 6" id="KW-1133">Transmembrane helix</keyword>
<evidence type="ECO:0000256" key="5">
    <source>
        <dbReference type="ARBA" id="ARBA00023136"/>
    </source>
</evidence>
<evidence type="ECO:0000313" key="9">
    <source>
        <dbReference type="Proteomes" id="UP001521184"/>
    </source>
</evidence>
<feature type="transmembrane region" description="Helical" evidence="6">
    <location>
        <begin position="405"/>
        <end position="425"/>
    </location>
</feature>
<dbReference type="InterPro" id="IPR036259">
    <property type="entry name" value="MFS_trans_sf"/>
</dbReference>
<dbReference type="SUPFAM" id="SSF103473">
    <property type="entry name" value="MFS general substrate transporter"/>
    <property type="match status" value="1"/>
</dbReference>
<dbReference type="Gene3D" id="1.20.1250.20">
    <property type="entry name" value="MFS general substrate transporter like domains"/>
    <property type="match status" value="2"/>
</dbReference>
<dbReference type="EMBL" id="JAKEKT020000150">
    <property type="protein sequence ID" value="KAL1633594.1"/>
    <property type="molecule type" value="Genomic_DNA"/>
</dbReference>
<feature type="domain" description="Major facilitator superfamily (MFS) profile" evidence="7">
    <location>
        <begin position="45"/>
        <end position="462"/>
    </location>
</feature>
<feature type="transmembrane region" description="Helical" evidence="6">
    <location>
        <begin position="111"/>
        <end position="131"/>
    </location>
</feature>
<feature type="transmembrane region" description="Helical" evidence="6">
    <location>
        <begin position="211"/>
        <end position="231"/>
    </location>
</feature>
<organism evidence="8 9">
    <name type="scientific">Diplodia intermedia</name>
    <dbReference type="NCBI Taxonomy" id="856260"/>
    <lineage>
        <taxon>Eukaryota</taxon>
        <taxon>Fungi</taxon>
        <taxon>Dikarya</taxon>
        <taxon>Ascomycota</taxon>
        <taxon>Pezizomycotina</taxon>
        <taxon>Dothideomycetes</taxon>
        <taxon>Dothideomycetes incertae sedis</taxon>
        <taxon>Botryosphaeriales</taxon>
        <taxon>Botryosphaeriaceae</taxon>
        <taxon>Diplodia</taxon>
    </lineage>
</organism>
<dbReference type="Pfam" id="PF01370">
    <property type="entry name" value="Epimerase"/>
    <property type="match status" value="1"/>
</dbReference>
<evidence type="ECO:0000256" key="6">
    <source>
        <dbReference type="SAM" id="Phobius"/>
    </source>
</evidence>
<feature type="transmembrane region" description="Helical" evidence="6">
    <location>
        <begin position="437"/>
        <end position="459"/>
    </location>
</feature>
<evidence type="ECO:0000259" key="7">
    <source>
        <dbReference type="PROSITE" id="PS50850"/>
    </source>
</evidence>
<feature type="transmembrane region" description="Helical" evidence="6">
    <location>
        <begin position="83"/>
        <end position="104"/>
    </location>
</feature>
<dbReference type="InterPro" id="IPR001509">
    <property type="entry name" value="Epimerase_deHydtase"/>
</dbReference>
<dbReference type="PROSITE" id="PS50850">
    <property type="entry name" value="MFS"/>
    <property type="match status" value="1"/>
</dbReference>
<sequence>MAAEKPDFLEVENAFQSDRSSGDALEPAWTEEEERAVRRKMDWHLVPLVTLLYLLCFLDRSNIGNARIQGLAKDLHLVGYQFNWSLTVFYVTYMLVEVPSNIVLKKVGPRWWIPFLVAGFGLISLCTAFVHNFSQLMVARAFLGVFEGGTMPGIAFYLSCFYRRQELLFRIGIFVSAASMAGAFGGLLATGLSRIPQWGVAATPIHTWRNIFFFEGLITLLVGCASPWLMATKPEECSFLTERQRYIAAERLYLDHKSSAGNDKVTLQDVKRAVFNVNNNVCALGFFLINITVQSISLFMPTLLADLGWTATKAQLHTVPPYVLACLVAIAVAFASDRTRRRGIWLALFAPVGIVGFAVLRADGVSPNVKYMAVFFVTIGVFPGGPAFLSWGLNNAAGPAVRAVASGYIVSVGTLGAVVATWTYLPSDSPRYPIGHSINLGAQAAAFFLALAGIAYIMWENRQRERGSFSRVSFTNHRSQVPIRTGATGYIGGSVFHTLYTAHPDWSYTVLLRTVPPTFSDLYPAANIIRGDYDSLDAPSTAAAISDADVVVHTGNSDHAPSLRALLRGLKKVIPSTTTPLYDDGSTSKTTMKLKTKYLIHLSGTGILSDYRSSSASSPSSAGTLNPRIYSDVSLADNTDVFLPPADDTDWKEPLHGETERIVYEAWRREEDVKEQEQETVRVRTAIMRPPDIYGRGLGVGRKTSAYMPWFVREILGVKGEAEGVGAAFFVGEGQNRRGWVHLEDLMGLYLRLVEKAVESLDGGDGAAAWGREGYYHATTQETSQLELAQAVGRILYEKGLVGKKEPRQVPLERVDGMMSALGFPLVGRYMFASNARTAATRAKDVLGWEPKAPSIWDVLEQDVTDAVEALGSK</sequence>
<reference evidence="8 9" key="1">
    <citation type="journal article" date="2023" name="Plant Dis.">
        <title>First Report of Diplodia intermedia Causing Canker and Dieback Diseases on Apple Trees in Canada.</title>
        <authorList>
            <person name="Ellouze W."/>
            <person name="Ilyukhin E."/>
            <person name="Sulman M."/>
            <person name="Ali S."/>
        </authorList>
    </citation>
    <scope>NUCLEOTIDE SEQUENCE [LARGE SCALE GENOMIC DNA]</scope>
    <source>
        <strain evidence="8 9">M45-28</strain>
    </source>
</reference>
<name>A0ABR3T224_9PEZI</name>
<dbReference type="InterPro" id="IPR011701">
    <property type="entry name" value="MFS"/>
</dbReference>
<keyword evidence="2" id="KW-0813">Transport</keyword>
<dbReference type="SUPFAM" id="SSF51735">
    <property type="entry name" value="NAD(P)-binding Rossmann-fold domains"/>
    <property type="match status" value="1"/>
</dbReference>
<evidence type="ECO:0000256" key="4">
    <source>
        <dbReference type="ARBA" id="ARBA00022989"/>
    </source>
</evidence>
<gene>
    <name evidence="8" type="ORF">SLS58_011015</name>
</gene>
<evidence type="ECO:0000256" key="2">
    <source>
        <dbReference type="ARBA" id="ARBA00022448"/>
    </source>
</evidence>
<keyword evidence="9" id="KW-1185">Reference proteome</keyword>
<dbReference type="InterPro" id="IPR020846">
    <property type="entry name" value="MFS_dom"/>
</dbReference>
<feature type="transmembrane region" description="Helical" evidence="6">
    <location>
        <begin position="137"/>
        <end position="160"/>
    </location>
</feature>
<feature type="transmembrane region" description="Helical" evidence="6">
    <location>
        <begin position="372"/>
        <end position="393"/>
    </location>
</feature>
<dbReference type="Pfam" id="PF07690">
    <property type="entry name" value="MFS_1"/>
    <property type="match status" value="1"/>
</dbReference>
<evidence type="ECO:0000313" key="8">
    <source>
        <dbReference type="EMBL" id="KAL1633594.1"/>
    </source>
</evidence>
<proteinExistence type="predicted"/>
<feature type="transmembrane region" description="Helical" evidence="6">
    <location>
        <begin position="319"/>
        <end position="336"/>
    </location>
</feature>
<feature type="transmembrane region" description="Helical" evidence="6">
    <location>
        <begin position="281"/>
        <end position="299"/>
    </location>
</feature>
<comment type="subcellular location">
    <subcellularLocation>
        <location evidence="1">Membrane</location>
        <topology evidence="1">Multi-pass membrane protein</topology>
    </subcellularLocation>
</comment>
<feature type="transmembrane region" description="Helical" evidence="6">
    <location>
        <begin position="343"/>
        <end position="360"/>
    </location>
</feature>
<accession>A0ABR3T224</accession>
<comment type="caution">
    <text evidence="8">The sequence shown here is derived from an EMBL/GenBank/DDBJ whole genome shotgun (WGS) entry which is preliminary data.</text>
</comment>
<keyword evidence="5 6" id="KW-0472">Membrane</keyword>
<dbReference type="Gene3D" id="3.40.50.720">
    <property type="entry name" value="NAD(P)-binding Rossmann-like Domain"/>
    <property type="match status" value="2"/>
</dbReference>
<keyword evidence="3 6" id="KW-0812">Transmembrane</keyword>
<evidence type="ECO:0000256" key="3">
    <source>
        <dbReference type="ARBA" id="ARBA00022692"/>
    </source>
</evidence>
<dbReference type="CDD" id="cd17327">
    <property type="entry name" value="MFS_FEN2_like"/>
    <property type="match status" value="1"/>
</dbReference>
<dbReference type="PANTHER" id="PTHR43791:SF53">
    <property type="entry name" value="MAJOR FACILITATOR SUPERFAMILY (MFS) PROFILE DOMAIN-CONTAINING PROTEIN"/>
    <property type="match status" value="1"/>
</dbReference>